<keyword evidence="5" id="KW-0963">Cytoplasm</keyword>
<comment type="caution">
    <text evidence="9">The sequence shown here is derived from an EMBL/GenBank/DDBJ whole genome shotgun (WGS) entry which is preliminary data.</text>
</comment>
<dbReference type="CDD" id="cd22909">
    <property type="entry name" value="HFD_archaea_histone-like"/>
    <property type="match status" value="1"/>
</dbReference>
<dbReference type="GO" id="GO:0005694">
    <property type="term" value="C:chromosome"/>
    <property type="evidence" value="ECO:0007669"/>
    <property type="project" value="UniProtKB-SubCell"/>
</dbReference>
<sequence>MAKKATSKKATAKTSVKQAVKSKKSTTVKSKIAAKKTDLPTAAIMRIAKASGAERVGADGAASILLLAEEYIGKLVREATNFASEAGRKTLKGEDVENASQII</sequence>
<feature type="region of interest" description="Disordered" evidence="7">
    <location>
        <begin position="1"/>
        <end position="26"/>
    </location>
</feature>
<evidence type="ECO:0000256" key="3">
    <source>
        <dbReference type="ARBA" id="ARBA00008264"/>
    </source>
</evidence>
<dbReference type="EMBL" id="QGMY01000002">
    <property type="protein sequence ID" value="PWR74311.1"/>
    <property type="molecule type" value="Genomic_DNA"/>
</dbReference>
<dbReference type="PANTHER" id="PTHR47828">
    <property type="entry name" value="ARCHAEAL HISTONE A"/>
    <property type="match status" value="1"/>
</dbReference>
<organism evidence="9 10">
    <name type="scientific">Methanospirillum lacunae</name>
    <dbReference type="NCBI Taxonomy" id="668570"/>
    <lineage>
        <taxon>Archaea</taxon>
        <taxon>Methanobacteriati</taxon>
        <taxon>Methanobacteriota</taxon>
        <taxon>Stenosarchaea group</taxon>
        <taxon>Methanomicrobia</taxon>
        <taxon>Methanomicrobiales</taxon>
        <taxon>Methanospirillaceae</taxon>
        <taxon>Methanospirillum</taxon>
    </lineage>
</organism>
<keyword evidence="4" id="KW-0158">Chromosome</keyword>
<evidence type="ECO:0000256" key="4">
    <source>
        <dbReference type="ARBA" id="ARBA00022454"/>
    </source>
</evidence>
<feature type="compositionally biased region" description="Basic residues" evidence="7">
    <location>
        <begin position="1"/>
        <end position="11"/>
    </location>
</feature>
<dbReference type="Proteomes" id="UP000245657">
    <property type="component" value="Unassembled WGS sequence"/>
</dbReference>
<evidence type="ECO:0000259" key="8">
    <source>
        <dbReference type="Pfam" id="PF00808"/>
    </source>
</evidence>
<name>A0A2V2NFE0_9EURY</name>
<dbReference type="InterPro" id="IPR009072">
    <property type="entry name" value="Histone-fold"/>
</dbReference>
<protein>
    <recommendedName>
        <fullName evidence="8">Transcription factor CBF/NF-Y/archaeal histone domain-containing protein</fullName>
    </recommendedName>
</protein>
<evidence type="ECO:0000256" key="7">
    <source>
        <dbReference type="SAM" id="MobiDB-lite"/>
    </source>
</evidence>
<dbReference type="PANTHER" id="PTHR47828:SF1">
    <property type="entry name" value="ARCHAEAL HISTONE A"/>
    <property type="match status" value="1"/>
</dbReference>
<comment type="similarity">
    <text evidence="3">Belongs to the archaeal histone HMF family.</text>
</comment>
<accession>A0A2V2NFE0</accession>
<dbReference type="Pfam" id="PF00808">
    <property type="entry name" value="CBFD_NFYB_HMF"/>
    <property type="match status" value="1"/>
</dbReference>
<dbReference type="InterPro" id="IPR050004">
    <property type="entry name" value="HmfB-like"/>
</dbReference>
<dbReference type="GO" id="GO:0003677">
    <property type="term" value="F:DNA binding"/>
    <property type="evidence" value="ECO:0007669"/>
    <property type="project" value="UniProtKB-KW"/>
</dbReference>
<dbReference type="InterPro" id="IPR003958">
    <property type="entry name" value="CBFA_NFYB_domain"/>
</dbReference>
<evidence type="ECO:0000256" key="1">
    <source>
        <dbReference type="ARBA" id="ARBA00004286"/>
    </source>
</evidence>
<dbReference type="OrthoDB" id="7514at2157"/>
<dbReference type="NCBIfam" id="NF043032">
    <property type="entry name" value="archaea_histone"/>
    <property type="match status" value="1"/>
</dbReference>
<dbReference type="SUPFAM" id="SSF47113">
    <property type="entry name" value="Histone-fold"/>
    <property type="match status" value="1"/>
</dbReference>
<dbReference type="GO" id="GO:0046982">
    <property type="term" value="F:protein heterodimerization activity"/>
    <property type="evidence" value="ECO:0007669"/>
    <property type="project" value="InterPro"/>
</dbReference>
<evidence type="ECO:0000256" key="6">
    <source>
        <dbReference type="ARBA" id="ARBA00023125"/>
    </source>
</evidence>
<evidence type="ECO:0000256" key="5">
    <source>
        <dbReference type="ARBA" id="ARBA00022490"/>
    </source>
</evidence>
<dbReference type="InterPro" id="IPR050947">
    <property type="entry name" value="Archaeal_histone_HMF"/>
</dbReference>
<feature type="domain" description="Transcription factor CBF/NF-Y/archaeal histone" evidence="8">
    <location>
        <begin position="38"/>
        <end position="99"/>
    </location>
</feature>
<evidence type="ECO:0000313" key="10">
    <source>
        <dbReference type="Proteomes" id="UP000245657"/>
    </source>
</evidence>
<evidence type="ECO:0000256" key="2">
    <source>
        <dbReference type="ARBA" id="ARBA00004496"/>
    </source>
</evidence>
<dbReference type="AlphaFoldDB" id="A0A2V2NFE0"/>
<keyword evidence="6" id="KW-0238">DNA-binding</keyword>
<evidence type="ECO:0000313" key="9">
    <source>
        <dbReference type="EMBL" id="PWR74311.1"/>
    </source>
</evidence>
<reference evidence="9 10" key="1">
    <citation type="submission" date="2018-05" db="EMBL/GenBank/DDBJ databases">
        <title>Draft genome of Methanospirillum lacunae Ki8-1.</title>
        <authorList>
            <person name="Dueholm M.S."/>
            <person name="Nielsen P.H."/>
            <person name="Bakmann L.F."/>
            <person name="Otzen D.E."/>
        </authorList>
    </citation>
    <scope>NUCLEOTIDE SEQUENCE [LARGE SCALE GENOMIC DNA]</scope>
    <source>
        <strain evidence="9 10">Ki8-1</strain>
    </source>
</reference>
<dbReference type="GO" id="GO:0005737">
    <property type="term" value="C:cytoplasm"/>
    <property type="evidence" value="ECO:0007669"/>
    <property type="project" value="UniProtKB-SubCell"/>
</dbReference>
<proteinExistence type="inferred from homology"/>
<keyword evidence="10" id="KW-1185">Reference proteome</keyword>
<gene>
    <name evidence="9" type="ORF">DK846_03965</name>
</gene>
<dbReference type="Gene3D" id="1.10.20.10">
    <property type="entry name" value="Histone, subunit A"/>
    <property type="match status" value="1"/>
</dbReference>
<comment type="subcellular location">
    <subcellularLocation>
        <location evidence="1">Chromosome</location>
    </subcellularLocation>
    <subcellularLocation>
        <location evidence="2">Cytoplasm</location>
    </subcellularLocation>
</comment>